<feature type="domain" description="Antitoxin SocA-like Panacea" evidence="1">
    <location>
        <begin position="34"/>
        <end position="124"/>
    </location>
</feature>
<proteinExistence type="predicted"/>
<dbReference type="InterPro" id="IPR025272">
    <property type="entry name" value="SocA_Panacea"/>
</dbReference>
<comment type="caution">
    <text evidence="2">The sequence shown here is derived from an EMBL/GenBank/DDBJ whole genome shotgun (WGS) entry which is preliminary data.</text>
</comment>
<dbReference type="Proteomes" id="UP000481598">
    <property type="component" value="Unassembled WGS sequence"/>
</dbReference>
<sequence>MKVQIGTEYSAMEIAEYAVSRRYRHDTPISNLQLQKILYFLQVIHASETGELLFADQFEAWPYGPVIRDVYVEFSDCGGFPIKREFDTEINDSIRPFLDAGVDMLAEKSPWELVRISHAEGSPWDVIYNQKRLHKGIIPNELIMQCASEVSE</sequence>
<gene>
    <name evidence="2" type="ORF">GT635_09325</name>
</gene>
<evidence type="ECO:0000259" key="1">
    <source>
        <dbReference type="Pfam" id="PF13274"/>
    </source>
</evidence>
<dbReference type="Pfam" id="PF13274">
    <property type="entry name" value="SocA_Panacea"/>
    <property type="match status" value="1"/>
</dbReference>
<evidence type="ECO:0000313" key="3">
    <source>
        <dbReference type="Proteomes" id="UP000481598"/>
    </source>
</evidence>
<accession>A0A6L8RLG1</accession>
<dbReference type="RefSeq" id="WP_161154749.1">
    <property type="nucleotide sequence ID" value="NZ_JBGORS010000001.1"/>
</dbReference>
<organism evidence="2 3">
    <name type="scientific">Collinsella aerofaciens</name>
    <dbReference type="NCBI Taxonomy" id="74426"/>
    <lineage>
        <taxon>Bacteria</taxon>
        <taxon>Bacillati</taxon>
        <taxon>Actinomycetota</taxon>
        <taxon>Coriobacteriia</taxon>
        <taxon>Coriobacteriales</taxon>
        <taxon>Coriobacteriaceae</taxon>
        <taxon>Collinsella</taxon>
    </lineage>
</organism>
<dbReference type="AlphaFoldDB" id="A0A6L8RLG1"/>
<name>A0A6L8RLG1_9ACTN</name>
<dbReference type="EMBL" id="WWTB01000025">
    <property type="protein sequence ID" value="MZJ86643.1"/>
    <property type="molecule type" value="Genomic_DNA"/>
</dbReference>
<evidence type="ECO:0000313" key="2">
    <source>
        <dbReference type="EMBL" id="MZJ86643.1"/>
    </source>
</evidence>
<reference evidence="2 3" key="1">
    <citation type="journal article" date="2019" name="Nat. Med.">
        <title>A library of human gut bacterial isolates paired with longitudinal multiomics data enables mechanistic microbiome research.</title>
        <authorList>
            <person name="Poyet M."/>
            <person name="Groussin M."/>
            <person name="Gibbons S.M."/>
            <person name="Avila-Pacheco J."/>
            <person name="Jiang X."/>
            <person name="Kearney S.M."/>
            <person name="Perrotta A.R."/>
            <person name="Berdy B."/>
            <person name="Zhao S."/>
            <person name="Lieberman T.D."/>
            <person name="Swanson P.K."/>
            <person name="Smith M."/>
            <person name="Roesemann S."/>
            <person name="Alexander J.E."/>
            <person name="Rich S.A."/>
            <person name="Livny J."/>
            <person name="Vlamakis H."/>
            <person name="Clish C."/>
            <person name="Bullock K."/>
            <person name="Deik A."/>
            <person name="Scott J."/>
            <person name="Pierce K.A."/>
            <person name="Xavier R.J."/>
            <person name="Alm E.J."/>
        </authorList>
    </citation>
    <scope>NUCLEOTIDE SEQUENCE [LARGE SCALE GENOMIC DNA]</scope>
    <source>
        <strain evidence="2 3">BIOML-A10</strain>
    </source>
</reference>
<protein>
    <submittedName>
        <fullName evidence="2">DUF4065 domain-containing protein</fullName>
    </submittedName>
</protein>